<proteinExistence type="predicted"/>
<feature type="compositionally biased region" description="Acidic residues" evidence="1">
    <location>
        <begin position="90"/>
        <end position="104"/>
    </location>
</feature>
<dbReference type="OrthoDB" id="4565554at2"/>
<evidence type="ECO:0000313" key="2">
    <source>
        <dbReference type="EMBL" id="TVT44420.1"/>
    </source>
</evidence>
<accession>A0A558C6K8</accession>
<evidence type="ECO:0000256" key="1">
    <source>
        <dbReference type="SAM" id="MobiDB-lite"/>
    </source>
</evidence>
<evidence type="ECO:0008006" key="4">
    <source>
        <dbReference type="Google" id="ProtNLM"/>
    </source>
</evidence>
<protein>
    <recommendedName>
        <fullName evidence="4">DUF5709 domain-containing protein</fullName>
    </recommendedName>
</protein>
<keyword evidence="3" id="KW-1185">Reference proteome</keyword>
<feature type="compositionally biased region" description="Basic and acidic residues" evidence="1">
    <location>
        <begin position="40"/>
        <end position="49"/>
    </location>
</feature>
<evidence type="ECO:0000313" key="3">
    <source>
        <dbReference type="Proteomes" id="UP000320011"/>
    </source>
</evidence>
<dbReference type="EMBL" id="VJWX01000228">
    <property type="protein sequence ID" value="TVT44420.1"/>
    <property type="molecule type" value="Genomic_DNA"/>
</dbReference>
<dbReference type="Proteomes" id="UP000320011">
    <property type="component" value="Unassembled WGS sequence"/>
</dbReference>
<reference evidence="2 3" key="2">
    <citation type="submission" date="2019-08" db="EMBL/GenBank/DDBJ databases">
        <title>Amycolatopsis acidicola sp. nov., isolated from peat swamp forest soil.</title>
        <authorList>
            <person name="Srisuk N."/>
        </authorList>
    </citation>
    <scope>NUCLEOTIDE SEQUENCE [LARGE SCALE GENOMIC DNA]</scope>
    <source>
        <strain evidence="2 3">TBRC 6029</strain>
    </source>
</reference>
<dbReference type="RefSeq" id="WP_144590501.1">
    <property type="nucleotide sequence ID" value="NZ_VJWX01000228.1"/>
</dbReference>
<feature type="region of interest" description="Disordered" evidence="1">
    <location>
        <begin position="1"/>
        <end position="148"/>
    </location>
</feature>
<reference evidence="2 3" key="1">
    <citation type="submission" date="2019-07" db="EMBL/GenBank/DDBJ databases">
        <authorList>
            <person name="Duangmal K."/>
            <person name="Teo W.F.A."/>
        </authorList>
    </citation>
    <scope>NUCLEOTIDE SEQUENCE [LARGE SCALE GENOMIC DNA]</scope>
    <source>
        <strain evidence="2 3">TBRC 6029</strain>
    </source>
</reference>
<name>A0A558C6K8_9PSEU</name>
<feature type="compositionally biased region" description="Basic and acidic residues" evidence="1">
    <location>
        <begin position="63"/>
        <end position="80"/>
    </location>
</feature>
<dbReference type="AlphaFoldDB" id="A0A558C6K8"/>
<comment type="caution">
    <text evidence="2">The sequence shown here is derived from an EMBL/GenBank/DDBJ whole genome shotgun (WGS) entry which is preliminary data.</text>
</comment>
<organism evidence="2 3">
    <name type="scientific">Amycolatopsis rhizosphaerae</name>
    <dbReference type="NCBI Taxonomy" id="2053003"/>
    <lineage>
        <taxon>Bacteria</taxon>
        <taxon>Bacillati</taxon>
        <taxon>Actinomycetota</taxon>
        <taxon>Actinomycetes</taxon>
        <taxon>Pseudonocardiales</taxon>
        <taxon>Pseudonocardiaceae</taxon>
        <taxon>Amycolatopsis</taxon>
    </lineage>
</organism>
<sequence length="148" mass="16153">MCRSGPVPDAAETDPAGLSSAEDLDEDRLRLDPLEEGVEPPERYAHSDRYGTTPNEVYEGEPLDERLRQEQPDVRPDPVPDRPVAVTPAEELDETIDDRPEEAETLVPEEPAVEGRVPSVEEDQNADKPGGSVAEGLRTPPGEPHDLA</sequence>
<gene>
    <name evidence="2" type="ORF">FNH05_21450</name>
</gene>